<evidence type="ECO:0000256" key="2">
    <source>
        <dbReference type="ARBA" id="ARBA00022803"/>
    </source>
</evidence>
<dbReference type="InterPro" id="IPR011990">
    <property type="entry name" value="TPR-like_helical_dom_sf"/>
</dbReference>
<dbReference type="SUPFAM" id="SSF48452">
    <property type="entry name" value="TPR-like"/>
    <property type="match status" value="1"/>
</dbReference>
<proteinExistence type="predicted"/>
<dbReference type="SMART" id="SM00028">
    <property type="entry name" value="TPR"/>
    <property type="match status" value="2"/>
</dbReference>
<keyword evidence="1" id="KW-0677">Repeat</keyword>
<evidence type="ECO:0000256" key="3">
    <source>
        <dbReference type="PROSITE-ProRule" id="PRU00339"/>
    </source>
</evidence>
<name>A0A0N8GNB2_9CHLR</name>
<keyword evidence="2 3" id="KW-0802">TPR repeat</keyword>
<dbReference type="Gene3D" id="1.25.40.10">
    <property type="entry name" value="Tetratricopeptide repeat domain"/>
    <property type="match status" value="2"/>
</dbReference>
<dbReference type="Proteomes" id="UP000050514">
    <property type="component" value="Unassembled WGS sequence"/>
</dbReference>
<comment type="caution">
    <text evidence="4">The sequence shown here is derived from an EMBL/GenBank/DDBJ whole genome shotgun (WGS) entry which is preliminary data.</text>
</comment>
<keyword evidence="5" id="KW-1185">Reference proteome</keyword>
<feature type="repeat" description="TPR" evidence="3">
    <location>
        <begin position="126"/>
        <end position="159"/>
    </location>
</feature>
<dbReference type="InterPro" id="IPR013105">
    <property type="entry name" value="TPR_2"/>
</dbReference>
<evidence type="ECO:0000313" key="5">
    <source>
        <dbReference type="Proteomes" id="UP000050514"/>
    </source>
</evidence>
<dbReference type="Pfam" id="PF07719">
    <property type="entry name" value="TPR_2"/>
    <property type="match status" value="1"/>
</dbReference>
<dbReference type="InterPro" id="IPR019734">
    <property type="entry name" value="TPR_rpt"/>
</dbReference>
<evidence type="ECO:0000256" key="1">
    <source>
        <dbReference type="ARBA" id="ARBA00022737"/>
    </source>
</evidence>
<protein>
    <submittedName>
        <fullName evidence="4">Uncharacterized protein</fullName>
    </submittedName>
</protein>
<dbReference type="AlphaFoldDB" id="A0A0N8GNB2"/>
<organism evidence="4 5">
    <name type="scientific">Bellilinea caldifistulae</name>
    <dbReference type="NCBI Taxonomy" id="360411"/>
    <lineage>
        <taxon>Bacteria</taxon>
        <taxon>Bacillati</taxon>
        <taxon>Chloroflexota</taxon>
        <taxon>Anaerolineae</taxon>
        <taxon>Anaerolineales</taxon>
        <taxon>Anaerolineaceae</taxon>
        <taxon>Bellilinea</taxon>
    </lineage>
</organism>
<evidence type="ECO:0000313" key="4">
    <source>
        <dbReference type="EMBL" id="KPL77610.1"/>
    </source>
</evidence>
<accession>A0A0N8GNB2</accession>
<dbReference type="EMBL" id="LGHJ01000009">
    <property type="protein sequence ID" value="KPL77610.1"/>
    <property type="molecule type" value="Genomic_DNA"/>
</dbReference>
<reference evidence="4 5" key="1">
    <citation type="submission" date="2015-07" db="EMBL/GenBank/DDBJ databases">
        <title>Draft genome of Bellilinea caldifistulae DSM 17877.</title>
        <authorList>
            <person name="Hemp J."/>
            <person name="Ward L.M."/>
            <person name="Pace L.A."/>
            <person name="Fischer W.W."/>
        </authorList>
    </citation>
    <scope>NUCLEOTIDE SEQUENCE [LARGE SCALE GENOMIC DNA]</scope>
    <source>
        <strain evidence="4 5">GOMI-1</strain>
    </source>
</reference>
<sequence length="234" mass="27586">MWQRAGVLPEHLIANGEAARKKEDFSQAIDWYRRAEAMGADLRSTIAFVRYQAALKEGREEEAYTALEEAVRTDTGWANADLRFFGWYRYGQWWYEKLGNFEISSEIMHQVIRMFPETPSSKFILSEAYRYIGYSNYYKGNFYDAIFYFNRALEIESKNGWAKIGLGKALYEKGNPNVNEIERIFLEALEFHSQNLSLWRDVIYFWKQKNQNDFFELTCEKAAQKEIVIDLCNG</sequence>
<dbReference type="PROSITE" id="PS50005">
    <property type="entry name" value="TPR"/>
    <property type="match status" value="1"/>
</dbReference>
<gene>
    <name evidence="4" type="ORF">AC812_03535</name>
</gene>